<evidence type="ECO:0000313" key="1">
    <source>
        <dbReference type="EMBL" id="WVX92087.1"/>
    </source>
</evidence>
<organism evidence="1 2">
    <name type="scientific">Aeromonas phage phiA014S</name>
    <dbReference type="NCBI Taxonomy" id="3119845"/>
    <lineage>
        <taxon>Viruses</taxon>
        <taxon>Duplodnaviria</taxon>
        <taxon>Heunggongvirae</taxon>
        <taxon>Uroviricota</taxon>
        <taxon>Caudoviricetes</taxon>
        <taxon>Autographivirales</taxon>
        <taxon>Autotranscriptaviridae</taxon>
        <taxon>Studiervirinae</taxon>
        <taxon>Coryciavirus</taxon>
        <taxon>Coryciavirus A014S</taxon>
    </lineage>
</organism>
<protein>
    <submittedName>
        <fullName evidence="1">Uncharacterized protein</fullName>
    </submittedName>
</protein>
<sequence length="47" mass="5190">MTEGIILVTLVLLWATIALATGKCCPFCGKPEADCTCSNDFKRYHRV</sequence>
<proteinExistence type="predicted"/>
<dbReference type="EMBL" id="PP226939">
    <property type="protein sequence ID" value="WVX92087.1"/>
    <property type="molecule type" value="Genomic_DNA"/>
</dbReference>
<name>A0ABZ2CLX7_9CAUD</name>
<keyword evidence="2" id="KW-1185">Reference proteome</keyword>
<reference evidence="1 2" key="1">
    <citation type="submission" date="2024-01" db="EMBL/GenBank/DDBJ databases">
        <authorList>
            <person name="Wang Y."/>
            <person name="Lin M."/>
        </authorList>
    </citation>
    <scope>NUCLEOTIDE SEQUENCE [LARGE SCALE GENOMIC DNA]</scope>
</reference>
<dbReference type="Proteomes" id="UP001333037">
    <property type="component" value="Segment"/>
</dbReference>
<accession>A0ABZ2CLX7</accession>
<evidence type="ECO:0000313" key="2">
    <source>
        <dbReference type="Proteomes" id="UP001333037"/>
    </source>
</evidence>